<accession>A0A382G6I3</accession>
<dbReference type="PANTHER" id="PTHR31332">
    <property type="entry name" value="7-HYDROXYMETHYL CHLOROPHYLL A REDUCTASE, CHLOROPLASTIC"/>
    <property type="match status" value="1"/>
</dbReference>
<name>A0A382G6I3_9ZZZZ</name>
<gene>
    <name evidence="2" type="ORF">METZ01_LOCUS222635</name>
</gene>
<dbReference type="Pfam" id="PF04432">
    <property type="entry name" value="FrhB_FdhB_C"/>
    <property type="match status" value="1"/>
</dbReference>
<dbReference type="InterPro" id="IPR007525">
    <property type="entry name" value="FrhB_FdhB_C"/>
</dbReference>
<evidence type="ECO:0000313" key="2">
    <source>
        <dbReference type="EMBL" id="SVB69781.1"/>
    </source>
</evidence>
<proteinExistence type="predicted"/>
<dbReference type="PANTHER" id="PTHR31332:SF0">
    <property type="entry name" value="7-HYDROXYMETHYL CHLOROPHYLL A REDUCTASE, CHLOROPLASTIC"/>
    <property type="match status" value="1"/>
</dbReference>
<dbReference type="AlphaFoldDB" id="A0A382G6I3"/>
<dbReference type="InterPro" id="IPR045220">
    <property type="entry name" value="FRHB/FDHB/HCAR-like"/>
</dbReference>
<feature type="domain" description="Coenzyme F420 hydrogenase/dehydrogenase beta subunit C-terminal" evidence="1">
    <location>
        <begin position="17"/>
        <end position="141"/>
    </location>
</feature>
<dbReference type="EMBL" id="UINC01053360">
    <property type="protein sequence ID" value="SVB69781.1"/>
    <property type="molecule type" value="Genomic_DNA"/>
</dbReference>
<reference evidence="2" key="1">
    <citation type="submission" date="2018-05" db="EMBL/GenBank/DDBJ databases">
        <authorList>
            <person name="Lanie J.A."/>
            <person name="Ng W.-L."/>
            <person name="Kazmierczak K.M."/>
            <person name="Andrzejewski T.M."/>
            <person name="Davidsen T.M."/>
            <person name="Wayne K.J."/>
            <person name="Tettelin H."/>
            <person name="Glass J.I."/>
            <person name="Rusch D."/>
            <person name="Podicherti R."/>
            <person name="Tsui H.-C.T."/>
            <person name="Winkler M.E."/>
        </authorList>
    </citation>
    <scope>NUCLEOTIDE SEQUENCE</scope>
</reference>
<dbReference type="GO" id="GO:0052592">
    <property type="term" value="F:oxidoreductase activity, acting on CH or CH2 groups, with an iron-sulfur protein as acceptor"/>
    <property type="evidence" value="ECO:0007669"/>
    <property type="project" value="TreeGrafter"/>
</dbReference>
<sequence length="179" mass="20336">MSCQTSIAPVMWNRKVGKAGKPIKLNIGLLCSKSFDDSIFEELFWAKYRLPKEEMTKMNIKGVFQIWMKNGDYHEINLKECHAWTREGCNLCPDFAAEHADISTGGIGKYNDWTLTVVRTELGRQIIMRMLEEGVIEGRPGDSDPDAIELMHKLAAKSRTRWPDWANSSAKVGLPQYQG</sequence>
<organism evidence="2">
    <name type="scientific">marine metagenome</name>
    <dbReference type="NCBI Taxonomy" id="408172"/>
    <lineage>
        <taxon>unclassified sequences</taxon>
        <taxon>metagenomes</taxon>
        <taxon>ecological metagenomes</taxon>
    </lineage>
</organism>
<protein>
    <recommendedName>
        <fullName evidence="1">Coenzyme F420 hydrogenase/dehydrogenase beta subunit C-terminal domain-containing protein</fullName>
    </recommendedName>
</protein>
<evidence type="ECO:0000259" key="1">
    <source>
        <dbReference type="Pfam" id="PF04432"/>
    </source>
</evidence>